<name>A0ABR1QDG7_9PEZI</name>
<accession>A0ABR1QDG7</accession>
<reference evidence="2 3" key="1">
    <citation type="submission" date="2023-01" db="EMBL/GenBank/DDBJ databases">
        <title>Analysis of 21 Apiospora genomes using comparative genomics revels a genus with tremendous synthesis potential of carbohydrate active enzymes and secondary metabolites.</title>
        <authorList>
            <person name="Sorensen T."/>
        </authorList>
    </citation>
    <scope>NUCLEOTIDE SEQUENCE [LARGE SCALE GENOMIC DNA]</scope>
    <source>
        <strain evidence="2 3">CBS 24483</strain>
    </source>
</reference>
<keyword evidence="3" id="KW-1185">Reference proteome</keyword>
<evidence type="ECO:0000313" key="3">
    <source>
        <dbReference type="Proteomes" id="UP001391051"/>
    </source>
</evidence>
<comment type="caution">
    <text evidence="2">The sequence shown here is derived from an EMBL/GenBank/DDBJ whole genome shotgun (WGS) entry which is preliminary data.</text>
</comment>
<gene>
    <name evidence="2" type="ORF">PG986_007745</name>
</gene>
<evidence type="ECO:0000256" key="1">
    <source>
        <dbReference type="SAM" id="MobiDB-lite"/>
    </source>
</evidence>
<feature type="region of interest" description="Disordered" evidence="1">
    <location>
        <begin position="112"/>
        <end position="141"/>
    </location>
</feature>
<evidence type="ECO:0000313" key="2">
    <source>
        <dbReference type="EMBL" id="KAK7952017.1"/>
    </source>
</evidence>
<dbReference type="RefSeq" id="XP_066700079.1">
    <property type="nucleotide sequence ID" value="XM_066843967.1"/>
</dbReference>
<protein>
    <submittedName>
        <fullName evidence="2">Uncharacterized protein</fullName>
    </submittedName>
</protein>
<dbReference type="GeneID" id="92077029"/>
<sequence>MGSRLARPIIECRKVSRWVWEWMGVESGCHDVEGPDMAQRVGHLSPTAGGAPHWLACLFEISPCDLSRQQGQRTGKAAAMGHLDDPHPSPHCLHRGAPGSAALHSRIVRAASGQPDTHWPGSSQSAAQAVPTLQTTHGTSFQTKRSLLLRNTPGIV</sequence>
<feature type="compositionally biased region" description="Polar residues" evidence="1">
    <location>
        <begin position="120"/>
        <end position="141"/>
    </location>
</feature>
<dbReference type="Proteomes" id="UP001391051">
    <property type="component" value="Unassembled WGS sequence"/>
</dbReference>
<proteinExistence type="predicted"/>
<organism evidence="2 3">
    <name type="scientific">Apiospora aurea</name>
    <dbReference type="NCBI Taxonomy" id="335848"/>
    <lineage>
        <taxon>Eukaryota</taxon>
        <taxon>Fungi</taxon>
        <taxon>Dikarya</taxon>
        <taxon>Ascomycota</taxon>
        <taxon>Pezizomycotina</taxon>
        <taxon>Sordariomycetes</taxon>
        <taxon>Xylariomycetidae</taxon>
        <taxon>Amphisphaeriales</taxon>
        <taxon>Apiosporaceae</taxon>
        <taxon>Apiospora</taxon>
    </lineage>
</organism>
<dbReference type="EMBL" id="JAQQWE010000005">
    <property type="protein sequence ID" value="KAK7952017.1"/>
    <property type="molecule type" value="Genomic_DNA"/>
</dbReference>